<organism evidence="1 2">
    <name type="scientific">Araneus ventricosus</name>
    <name type="common">Orbweaver spider</name>
    <name type="synonym">Epeira ventricosa</name>
    <dbReference type="NCBI Taxonomy" id="182803"/>
    <lineage>
        <taxon>Eukaryota</taxon>
        <taxon>Metazoa</taxon>
        <taxon>Ecdysozoa</taxon>
        <taxon>Arthropoda</taxon>
        <taxon>Chelicerata</taxon>
        <taxon>Arachnida</taxon>
        <taxon>Araneae</taxon>
        <taxon>Araneomorphae</taxon>
        <taxon>Entelegynae</taxon>
        <taxon>Araneoidea</taxon>
        <taxon>Araneidae</taxon>
        <taxon>Araneus</taxon>
    </lineage>
</organism>
<proteinExistence type="predicted"/>
<dbReference type="Proteomes" id="UP000499080">
    <property type="component" value="Unassembled WGS sequence"/>
</dbReference>
<evidence type="ECO:0000313" key="2">
    <source>
        <dbReference type="Proteomes" id="UP000499080"/>
    </source>
</evidence>
<keyword evidence="2" id="KW-1185">Reference proteome</keyword>
<reference evidence="1 2" key="1">
    <citation type="journal article" date="2019" name="Sci. Rep.">
        <title>Orb-weaving spider Araneus ventricosus genome elucidates the spidroin gene catalogue.</title>
        <authorList>
            <person name="Kono N."/>
            <person name="Nakamura H."/>
            <person name="Ohtoshi R."/>
            <person name="Moran D.A.P."/>
            <person name="Shinohara A."/>
            <person name="Yoshida Y."/>
            <person name="Fujiwara M."/>
            <person name="Mori M."/>
            <person name="Tomita M."/>
            <person name="Arakawa K."/>
        </authorList>
    </citation>
    <scope>NUCLEOTIDE SEQUENCE [LARGE SCALE GENOMIC DNA]</scope>
</reference>
<protein>
    <submittedName>
        <fullName evidence="1">Uncharacterized protein</fullName>
    </submittedName>
</protein>
<dbReference type="EMBL" id="BGPR01009907">
    <property type="protein sequence ID" value="GBN43041.1"/>
    <property type="molecule type" value="Genomic_DNA"/>
</dbReference>
<gene>
    <name evidence="1" type="ORF">AVEN_23123_1</name>
</gene>
<comment type="caution">
    <text evidence="1">The sequence shown here is derived from an EMBL/GenBank/DDBJ whole genome shotgun (WGS) entry which is preliminary data.</text>
</comment>
<accession>A0A4Y2NUN0</accession>
<dbReference type="AlphaFoldDB" id="A0A4Y2NUN0"/>
<sequence>MDDVQGRNARFDSNLIPLHVSLFFNTAATLQRLHPTAWLLSLMNKSRFVIGTSHHNFTPTPRGRKGRKTVTFRDTVKWEVTVEQRSGIQSFLNLTIVFMIPWRREGR</sequence>
<name>A0A4Y2NUN0_ARAVE</name>
<evidence type="ECO:0000313" key="1">
    <source>
        <dbReference type="EMBL" id="GBN43041.1"/>
    </source>
</evidence>